<dbReference type="PANTHER" id="PTHR44846:SF1">
    <property type="entry name" value="MANNOSYL-D-GLYCERATE TRANSPORT_METABOLISM SYSTEM REPRESSOR MNGR-RELATED"/>
    <property type="match status" value="1"/>
</dbReference>
<dbReference type="InterPro" id="IPR050679">
    <property type="entry name" value="Bact_HTH_transcr_reg"/>
</dbReference>
<dbReference type="InterPro" id="IPR011663">
    <property type="entry name" value="UTRA"/>
</dbReference>
<keyword evidence="1" id="KW-0805">Transcription regulation</keyword>
<proteinExistence type="predicted"/>
<dbReference type="Pfam" id="PF00392">
    <property type="entry name" value="GntR"/>
    <property type="match status" value="1"/>
</dbReference>
<dbReference type="CDD" id="cd07377">
    <property type="entry name" value="WHTH_GntR"/>
    <property type="match status" value="1"/>
</dbReference>
<evidence type="ECO:0000313" key="5">
    <source>
        <dbReference type="EMBL" id="MFC0315456.1"/>
    </source>
</evidence>
<evidence type="ECO:0000256" key="3">
    <source>
        <dbReference type="ARBA" id="ARBA00023163"/>
    </source>
</evidence>
<comment type="caution">
    <text evidence="5">The sequence shown here is derived from an EMBL/GenBank/DDBJ whole genome shotgun (WGS) entry which is preliminary data.</text>
</comment>
<evidence type="ECO:0000313" key="6">
    <source>
        <dbReference type="Proteomes" id="UP001589783"/>
    </source>
</evidence>
<organism evidence="5 6">
    <name type="scientific">Gordonia phosphorivorans</name>
    <dbReference type="NCBI Taxonomy" id="1056982"/>
    <lineage>
        <taxon>Bacteria</taxon>
        <taxon>Bacillati</taxon>
        <taxon>Actinomycetota</taxon>
        <taxon>Actinomycetes</taxon>
        <taxon>Mycobacteriales</taxon>
        <taxon>Gordoniaceae</taxon>
        <taxon>Gordonia</taxon>
    </lineage>
</organism>
<gene>
    <name evidence="5" type="ORF">ACFFJD_11415</name>
</gene>
<dbReference type="InterPro" id="IPR028978">
    <property type="entry name" value="Chorismate_lyase_/UTRA_dom_sf"/>
</dbReference>
<dbReference type="SUPFAM" id="SSF64288">
    <property type="entry name" value="Chorismate lyase-like"/>
    <property type="match status" value="1"/>
</dbReference>
<evidence type="ECO:0000256" key="2">
    <source>
        <dbReference type="ARBA" id="ARBA00023125"/>
    </source>
</evidence>
<dbReference type="Gene3D" id="1.10.10.10">
    <property type="entry name" value="Winged helix-like DNA-binding domain superfamily/Winged helix DNA-binding domain"/>
    <property type="match status" value="1"/>
</dbReference>
<dbReference type="InterPro" id="IPR036388">
    <property type="entry name" value="WH-like_DNA-bd_sf"/>
</dbReference>
<dbReference type="RefSeq" id="WP_382364163.1">
    <property type="nucleotide sequence ID" value="NZ_JBHLWV010000020.1"/>
</dbReference>
<protein>
    <submittedName>
        <fullName evidence="5">GntR family transcriptional regulator</fullName>
    </submittedName>
</protein>
<evidence type="ECO:0000259" key="4">
    <source>
        <dbReference type="PROSITE" id="PS50949"/>
    </source>
</evidence>
<dbReference type="PRINTS" id="PR00035">
    <property type="entry name" value="HTHGNTR"/>
</dbReference>
<dbReference type="EMBL" id="JBHLWV010000020">
    <property type="protein sequence ID" value="MFC0315456.1"/>
    <property type="molecule type" value="Genomic_DNA"/>
</dbReference>
<feature type="domain" description="HTH gntR-type" evidence="4">
    <location>
        <begin position="3"/>
        <end position="71"/>
    </location>
</feature>
<keyword evidence="2" id="KW-0238">DNA-binding</keyword>
<dbReference type="InterPro" id="IPR000524">
    <property type="entry name" value="Tscrpt_reg_HTH_GntR"/>
</dbReference>
<dbReference type="PROSITE" id="PS50949">
    <property type="entry name" value="HTH_GNTR"/>
    <property type="match status" value="1"/>
</dbReference>
<dbReference type="Gene3D" id="3.40.1410.10">
    <property type="entry name" value="Chorismate lyase-like"/>
    <property type="match status" value="1"/>
</dbReference>
<dbReference type="SUPFAM" id="SSF46785">
    <property type="entry name" value="Winged helix' DNA-binding domain"/>
    <property type="match status" value="1"/>
</dbReference>
<reference evidence="5 6" key="1">
    <citation type="submission" date="2024-09" db="EMBL/GenBank/DDBJ databases">
        <authorList>
            <person name="Sun Q."/>
            <person name="Mori K."/>
        </authorList>
    </citation>
    <scope>NUCLEOTIDE SEQUENCE [LARGE SCALE GENOMIC DNA]</scope>
    <source>
        <strain evidence="5 6">CCM 7957</strain>
    </source>
</reference>
<evidence type="ECO:0000256" key="1">
    <source>
        <dbReference type="ARBA" id="ARBA00023015"/>
    </source>
</evidence>
<dbReference type="InterPro" id="IPR036390">
    <property type="entry name" value="WH_DNA-bd_sf"/>
</dbReference>
<dbReference type="Pfam" id="PF07702">
    <property type="entry name" value="UTRA"/>
    <property type="match status" value="1"/>
</dbReference>
<keyword evidence="6" id="KW-1185">Reference proteome</keyword>
<dbReference type="PANTHER" id="PTHR44846">
    <property type="entry name" value="MANNOSYL-D-GLYCERATE TRANSPORT/METABOLISM SYSTEM REPRESSOR MNGR-RELATED"/>
    <property type="match status" value="1"/>
</dbReference>
<name>A0ABV6H984_9ACTN</name>
<keyword evidence="3" id="KW-0804">Transcription</keyword>
<sequence length="247" mass="26305">MTSPLHQRLADDLRRRITSGAWPAGSSAPSEAELCREFDASRGTVRQAIAALRAEGLLVGGQGKPPTVRGGASHAWTELGSFTAWARAQGREPGQHTLLQARHRADAPTADALHLAEGEPVVSLVRLRTLDGVPALLERSTFIWEVGRLLMEFDPDSGSLNRFLLTSGVDLDRAEHRVDAVAAEADDAEHLGVPVGAPLLRASRTTADSSGRILETADDRYVPGECVITVSNRLTAAGGGRSLLRLA</sequence>
<dbReference type="Proteomes" id="UP001589783">
    <property type="component" value="Unassembled WGS sequence"/>
</dbReference>
<accession>A0ABV6H984</accession>
<dbReference type="SMART" id="SM00866">
    <property type="entry name" value="UTRA"/>
    <property type="match status" value="1"/>
</dbReference>
<dbReference type="SMART" id="SM00345">
    <property type="entry name" value="HTH_GNTR"/>
    <property type="match status" value="1"/>
</dbReference>